<gene>
    <name evidence="1" type="ordered locus">Rumal_3496</name>
</gene>
<protein>
    <submittedName>
        <fullName evidence="1">Uncharacterized protein</fullName>
    </submittedName>
</protein>
<name>E6UJU7_RUMA7</name>
<accession>E6UJU7</accession>
<organism evidence="1 2">
    <name type="scientific">Ruminococcus albus (strain ATCC 27210 / DSM 20455 / JCM 14654 / NCDO 2250 / 7)</name>
    <dbReference type="NCBI Taxonomy" id="697329"/>
    <lineage>
        <taxon>Bacteria</taxon>
        <taxon>Bacillati</taxon>
        <taxon>Bacillota</taxon>
        <taxon>Clostridia</taxon>
        <taxon>Eubacteriales</taxon>
        <taxon>Oscillospiraceae</taxon>
        <taxon>Ruminococcus</taxon>
    </lineage>
</organism>
<proteinExistence type="predicted"/>
<dbReference type="AlphaFoldDB" id="E6UJU7"/>
<sequence length="126" mass="14685">MTNRENIQSMNTKDFYEKLDQVFKNPFSAYIDYEKYFNGEDPDINHYIKCEYEGTLLPSEADLINSDCLTGIDGTLNKEKYMKEHSRKVLVLNSKDDYYYGVQYATVADVLFNRILKVPLNALKAN</sequence>
<dbReference type="HOGENOM" id="CLU_1979941_0_0_9"/>
<dbReference type="Proteomes" id="UP000006919">
    <property type="component" value="Plasmid pRUMAL01"/>
</dbReference>
<dbReference type="RefSeq" id="WP_013483493.1">
    <property type="nucleotide sequence ID" value="NC_014824.1"/>
</dbReference>
<evidence type="ECO:0000313" key="1">
    <source>
        <dbReference type="EMBL" id="ADU23943.1"/>
    </source>
</evidence>
<keyword evidence="1" id="KW-0614">Plasmid</keyword>
<dbReference type="EMBL" id="CP002404">
    <property type="protein sequence ID" value="ADU23943.1"/>
    <property type="molecule type" value="Genomic_DNA"/>
</dbReference>
<reference evidence="2" key="1">
    <citation type="journal article" date="2011" name="J. Bacteriol.">
        <title>Complete genome of the cellulolytic ruminal bacterium Ruminococcus albus 7.</title>
        <authorList>
            <person name="Suen G."/>
            <person name="Stevenson D.M."/>
            <person name="Bruce D.C."/>
            <person name="Chertkov O."/>
            <person name="Copeland A."/>
            <person name="Cheng J.F."/>
            <person name="Detter C."/>
            <person name="Detter J.C."/>
            <person name="Goodwin L.A."/>
            <person name="Han C.S."/>
            <person name="Hauser L.J."/>
            <person name="Ivanova N.N."/>
            <person name="Kyrpides N.C."/>
            <person name="Land M.L."/>
            <person name="Lapidus A."/>
            <person name="Lucas S."/>
            <person name="Ovchinnikova G."/>
            <person name="Pitluck S."/>
            <person name="Tapia R."/>
            <person name="Woyke T."/>
            <person name="Boyum J."/>
            <person name="Mead D."/>
            <person name="Weimer P.J."/>
        </authorList>
    </citation>
    <scope>NUCLEOTIDE SEQUENCE [LARGE SCALE GENOMIC DNA]</scope>
    <source>
        <strain evidence="2">ATCC 27210 / DSM 20455 / JCM 14654 / NCDO 2250 / 7</strain>
        <plasmid evidence="2">pRUMAL01</plasmid>
    </source>
</reference>
<geneLocation type="plasmid" evidence="1 2">
    <name>pRUMAL01</name>
</geneLocation>
<dbReference type="KEGG" id="ral:Rumal_3496"/>
<evidence type="ECO:0000313" key="2">
    <source>
        <dbReference type="Proteomes" id="UP000006919"/>
    </source>
</evidence>